<evidence type="ECO:0000313" key="13">
    <source>
        <dbReference type="Proteomes" id="UP001501011"/>
    </source>
</evidence>
<dbReference type="RefSeq" id="WP_345293253.1">
    <property type="nucleotide sequence ID" value="NZ_BAABFV010000002.1"/>
</dbReference>
<accession>A0ABP8IQR3</accession>
<comment type="similarity">
    <text evidence="9">Belongs to the GSP H family.</text>
</comment>
<protein>
    <recommendedName>
        <fullName evidence="2">Type II secretion system protein H</fullName>
    </recommendedName>
    <alternativeName>
        <fullName evidence="10">General secretion pathway protein H</fullName>
    </alternativeName>
</protein>
<keyword evidence="5" id="KW-0997">Cell inner membrane</keyword>
<evidence type="ECO:0000256" key="10">
    <source>
        <dbReference type="ARBA" id="ARBA00030775"/>
    </source>
</evidence>
<dbReference type="InterPro" id="IPR045584">
    <property type="entry name" value="Pilin-like"/>
</dbReference>
<dbReference type="NCBIfam" id="TIGR02532">
    <property type="entry name" value="IV_pilin_GFxxxE"/>
    <property type="match status" value="1"/>
</dbReference>
<comment type="subcellular location">
    <subcellularLocation>
        <location evidence="1">Cell inner membrane</location>
        <topology evidence="1">Single-pass membrane protein</topology>
    </subcellularLocation>
</comment>
<dbReference type="Pfam" id="PF07963">
    <property type="entry name" value="N_methyl"/>
    <property type="match status" value="1"/>
</dbReference>
<dbReference type="Gene3D" id="3.55.40.10">
    <property type="entry name" value="minor pseudopilin epsh domain"/>
    <property type="match status" value="1"/>
</dbReference>
<evidence type="ECO:0000313" key="12">
    <source>
        <dbReference type="EMBL" id="GAA4365012.1"/>
    </source>
</evidence>
<keyword evidence="3" id="KW-1003">Cell membrane</keyword>
<organism evidence="12 13">
    <name type="scientific">Kangiella marina</name>
    <dbReference type="NCBI Taxonomy" id="1079178"/>
    <lineage>
        <taxon>Bacteria</taxon>
        <taxon>Pseudomonadati</taxon>
        <taxon>Pseudomonadota</taxon>
        <taxon>Gammaproteobacteria</taxon>
        <taxon>Kangiellales</taxon>
        <taxon>Kangiellaceae</taxon>
        <taxon>Kangiella</taxon>
    </lineage>
</organism>
<evidence type="ECO:0000256" key="1">
    <source>
        <dbReference type="ARBA" id="ARBA00004377"/>
    </source>
</evidence>
<gene>
    <name evidence="12" type="ORF">GCM10023151_21810</name>
</gene>
<dbReference type="Proteomes" id="UP001501011">
    <property type="component" value="Unassembled WGS sequence"/>
</dbReference>
<dbReference type="InterPro" id="IPR022346">
    <property type="entry name" value="T2SS_GspH"/>
</dbReference>
<evidence type="ECO:0000256" key="7">
    <source>
        <dbReference type="ARBA" id="ARBA00022989"/>
    </source>
</evidence>
<reference evidence="13" key="1">
    <citation type="journal article" date="2019" name="Int. J. Syst. Evol. Microbiol.">
        <title>The Global Catalogue of Microorganisms (GCM) 10K type strain sequencing project: providing services to taxonomists for standard genome sequencing and annotation.</title>
        <authorList>
            <consortium name="The Broad Institute Genomics Platform"/>
            <consortium name="The Broad Institute Genome Sequencing Center for Infectious Disease"/>
            <person name="Wu L."/>
            <person name="Ma J."/>
        </authorList>
    </citation>
    <scope>NUCLEOTIDE SEQUENCE [LARGE SCALE GENOMIC DNA]</scope>
    <source>
        <strain evidence="13">JCM 17728</strain>
    </source>
</reference>
<sequence length="165" mass="17326">MMNRKVKAFTIIELMTTVAIVAVMAAIATPSLRNMILNNRLAAFSNDMISSVSAARNEAISTRQSVAVEPNGGDWSDGWLVFVDSNANGSYDNGEEKLKSVDAYPESLSVNSAPGSNLTFNSKGTMENLGGWGTLKMCDDRGAGRSINVAGAGIVSVTKIDVGGC</sequence>
<comment type="caution">
    <text evidence="12">The sequence shown here is derived from an EMBL/GenBank/DDBJ whole genome shotgun (WGS) entry which is preliminary data.</text>
</comment>
<dbReference type="InterPro" id="IPR012902">
    <property type="entry name" value="N_methyl_site"/>
</dbReference>
<keyword evidence="13" id="KW-1185">Reference proteome</keyword>
<keyword evidence="8" id="KW-0472">Membrane</keyword>
<keyword evidence="6" id="KW-0812">Transmembrane</keyword>
<name>A0ABP8IQR3_9GAMM</name>
<dbReference type="Pfam" id="PF12019">
    <property type="entry name" value="GspH"/>
    <property type="match status" value="1"/>
</dbReference>
<proteinExistence type="inferred from homology"/>
<evidence type="ECO:0000256" key="8">
    <source>
        <dbReference type="ARBA" id="ARBA00023136"/>
    </source>
</evidence>
<evidence type="ECO:0000256" key="3">
    <source>
        <dbReference type="ARBA" id="ARBA00022475"/>
    </source>
</evidence>
<keyword evidence="7" id="KW-1133">Transmembrane helix</keyword>
<evidence type="ECO:0000256" key="6">
    <source>
        <dbReference type="ARBA" id="ARBA00022692"/>
    </source>
</evidence>
<feature type="domain" description="General secretion pathway GspH" evidence="11">
    <location>
        <begin position="46"/>
        <end position="153"/>
    </location>
</feature>
<keyword evidence="4" id="KW-0488">Methylation</keyword>
<evidence type="ECO:0000256" key="5">
    <source>
        <dbReference type="ARBA" id="ARBA00022519"/>
    </source>
</evidence>
<evidence type="ECO:0000259" key="11">
    <source>
        <dbReference type="Pfam" id="PF12019"/>
    </source>
</evidence>
<dbReference type="EMBL" id="BAABFV010000002">
    <property type="protein sequence ID" value="GAA4365012.1"/>
    <property type="molecule type" value="Genomic_DNA"/>
</dbReference>
<evidence type="ECO:0000256" key="9">
    <source>
        <dbReference type="ARBA" id="ARBA00025772"/>
    </source>
</evidence>
<evidence type="ECO:0000256" key="4">
    <source>
        <dbReference type="ARBA" id="ARBA00022481"/>
    </source>
</evidence>
<dbReference type="SUPFAM" id="SSF54523">
    <property type="entry name" value="Pili subunits"/>
    <property type="match status" value="1"/>
</dbReference>
<evidence type="ECO:0000256" key="2">
    <source>
        <dbReference type="ARBA" id="ARBA00021549"/>
    </source>
</evidence>